<dbReference type="OrthoDB" id="8550263at2"/>
<sequence>MNKVLRNSGIAGLCLALSIFLLSAPASAQLMLAHEGHHDAGGCKIEGGDFPVTVSVYEVPEGNIPPMHSYCNHLPDAGKINMTVELSDSQTREVPIAVRVLMEGHENSDHGAHEVLYMPAEKYSSGIIVVATNLEHLGQYTVQLETEDSAGQVKTAVKIPLHVGGGGGHDHGSNFGMLEMILLAVVGGVGTFIFMRSKKAANA</sequence>
<keyword evidence="2" id="KW-0732">Signal</keyword>
<protein>
    <submittedName>
        <fullName evidence="3">Possible (U92432) ORF4 [Nitrosospira sp. NpAV]</fullName>
    </submittedName>
</protein>
<evidence type="ECO:0000313" key="3">
    <source>
        <dbReference type="EMBL" id="CAD84094.1"/>
    </source>
</evidence>
<proteinExistence type="predicted"/>
<evidence type="ECO:0000256" key="2">
    <source>
        <dbReference type="SAM" id="SignalP"/>
    </source>
</evidence>
<reference evidence="3 4" key="1">
    <citation type="journal article" date="2003" name="J. Bacteriol.">
        <title>Complete genome sequence of the ammonia-oxidizing bacterium and obligate chemolithoautotroph Nitrosomonas europaea.</title>
        <authorList>
            <person name="Chain P."/>
            <person name="Lamerdin J."/>
            <person name="Larimer F."/>
            <person name="Regala W."/>
            <person name="Land M."/>
            <person name="Hauser L."/>
            <person name="Hooper A."/>
            <person name="Klotz M."/>
            <person name="Norton J."/>
            <person name="Sayavedra-Soto L."/>
            <person name="Arciero D."/>
            <person name="Hommes N."/>
            <person name="Whittaker M."/>
            <person name="Arp D."/>
        </authorList>
    </citation>
    <scope>NUCLEOTIDE SEQUENCE [LARGE SCALE GENOMIC DNA]</scope>
    <source>
        <strain evidence="4">ATCC 19718 / CIP 103999 / KCTC 2705 / NBRC 14298</strain>
    </source>
</reference>
<name>Q82XS0_NITEU</name>
<dbReference type="RefSeq" id="WP_011110828.1">
    <property type="nucleotide sequence ID" value="NC_004757.1"/>
</dbReference>
<keyword evidence="4" id="KW-1185">Reference proteome</keyword>
<dbReference type="STRING" id="228410.NE0183"/>
<feature type="signal peptide" evidence="2">
    <location>
        <begin position="1"/>
        <end position="28"/>
    </location>
</feature>
<feature type="chain" id="PRO_5004297629" evidence="2">
    <location>
        <begin position="29"/>
        <end position="203"/>
    </location>
</feature>
<gene>
    <name evidence="3" type="ordered locus">NE0183</name>
</gene>
<organism evidence="3 4">
    <name type="scientific">Nitrosomonas europaea (strain ATCC 19718 / CIP 103999 / KCTC 2705 / NBRC 14298)</name>
    <dbReference type="NCBI Taxonomy" id="228410"/>
    <lineage>
        <taxon>Bacteria</taxon>
        <taxon>Pseudomonadati</taxon>
        <taxon>Pseudomonadota</taxon>
        <taxon>Betaproteobacteria</taxon>
        <taxon>Nitrosomonadales</taxon>
        <taxon>Nitrosomonadaceae</taxon>
        <taxon>Nitrosomonas</taxon>
    </lineage>
</organism>
<feature type="transmembrane region" description="Helical" evidence="1">
    <location>
        <begin position="175"/>
        <end position="195"/>
    </location>
</feature>
<dbReference type="EMBL" id="AL954747">
    <property type="protein sequence ID" value="CAD84094.1"/>
    <property type="molecule type" value="Genomic_DNA"/>
</dbReference>
<evidence type="ECO:0000256" key="1">
    <source>
        <dbReference type="SAM" id="Phobius"/>
    </source>
</evidence>
<keyword evidence="1" id="KW-0472">Membrane</keyword>
<dbReference type="eggNOG" id="ENOG50349B3">
    <property type="taxonomic scope" value="Bacteria"/>
</dbReference>
<evidence type="ECO:0000313" key="4">
    <source>
        <dbReference type="Proteomes" id="UP000001416"/>
    </source>
</evidence>
<dbReference type="AlphaFoldDB" id="Q82XS0"/>
<dbReference type="Proteomes" id="UP000001416">
    <property type="component" value="Chromosome"/>
</dbReference>
<keyword evidence="1" id="KW-1133">Transmembrane helix</keyword>
<keyword evidence="1" id="KW-0812">Transmembrane</keyword>
<dbReference type="HOGENOM" id="CLU_094935_0_0_4"/>
<dbReference type="KEGG" id="neu:NE0183"/>
<dbReference type="GeneID" id="87103391"/>
<accession>Q82XS0</accession>